<sequence length="332" mass="36674">MKGKLPSDRVRETLIRREGRTDPQHGYHPDRRPIDLHIRLGCINLDKTSGPTSHEVAAWVKRILEVENVGHSGTLDPKVTGILPIMIGDSTRVVETLLSAGKEYICLMRLHATLPRKRILEACGEFQGEIFQRPPLKSSVKRELRLREVYYLEVMEIDGPRVLMRIGCEAGTYIRKLCHDIGLALGCGAHMEELRRTRSGPFREDETLVTLQDLKDGKEIWRETGDEALLRRAVLPVEVALRHMPSIVVGDGAVDAICHGAPLAAPGIISLESGIEAGEKVVIYTLKGEAVAVAGAAMRSEEMISSSSGIVARTSRVLMAPGTYPRLWSKKP</sequence>
<dbReference type="InterPro" id="IPR036974">
    <property type="entry name" value="PUA_sf"/>
</dbReference>
<accession>A0ABT5X878</accession>
<dbReference type="RefSeq" id="WP_316966656.1">
    <property type="nucleotide sequence ID" value="NZ_JARFPK010000021.1"/>
</dbReference>
<dbReference type="SMART" id="SM01136">
    <property type="entry name" value="DKCLD"/>
    <property type="match status" value="1"/>
</dbReference>
<dbReference type="InterPro" id="IPR032819">
    <property type="entry name" value="TruB_C"/>
</dbReference>
<comment type="similarity">
    <text evidence="3">Belongs to the pseudouridine synthase TruB family. Type 2 subfamily.</text>
</comment>
<evidence type="ECO:0000256" key="1">
    <source>
        <dbReference type="ARBA" id="ARBA00022694"/>
    </source>
</evidence>
<dbReference type="Pfam" id="PF16198">
    <property type="entry name" value="TruB_C_2"/>
    <property type="match status" value="1"/>
</dbReference>
<keyword evidence="2 3" id="KW-0413">Isomerase</keyword>
<dbReference type="SUPFAM" id="SSF88697">
    <property type="entry name" value="PUA domain-like"/>
    <property type="match status" value="1"/>
</dbReference>
<dbReference type="InterPro" id="IPR012960">
    <property type="entry name" value="Dyskerin-like"/>
</dbReference>
<comment type="function">
    <text evidence="3">Could be responsible for synthesis of pseudouridine from uracil-55 in the psi GC loop of transfer RNAs.</text>
</comment>
<dbReference type="NCBIfam" id="TIGR00451">
    <property type="entry name" value="unchar_dom_2"/>
    <property type="match status" value="1"/>
</dbReference>
<gene>
    <name evidence="3" type="primary">truB</name>
    <name evidence="7" type="ORF">P0O15_06990</name>
</gene>
<comment type="caution">
    <text evidence="7">The sequence shown here is derived from an EMBL/GenBank/DDBJ whole genome shotgun (WGS) entry which is preliminary data.</text>
</comment>
<dbReference type="NCBIfam" id="TIGR00425">
    <property type="entry name" value="CBF5"/>
    <property type="match status" value="1"/>
</dbReference>
<dbReference type="InterPro" id="IPR015947">
    <property type="entry name" value="PUA-like_sf"/>
</dbReference>
<dbReference type="InterPro" id="IPR004802">
    <property type="entry name" value="tRNA_PsdUridine_synth_B_fam"/>
</dbReference>
<dbReference type="Proteomes" id="UP001220010">
    <property type="component" value="Unassembled WGS sequence"/>
</dbReference>
<dbReference type="EMBL" id="JARFPK010000021">
    <property type="protein sequence ID" value="MDF0590911.1"/>
    <property type="molecule type" value="Genomic_DNA"/>
</dbReference>
<dbReference type="PANTHER" id="PTHR23127">
    <property type="entry name" value="CENTROMERE/MICROTUBULE BINDING PROTEIN CBF5"/>
    <property type="match status" value="1"/>
</dbReference>
<dbReference type="GO" id="GO:0016853">
    <property type="term" value="F:isomerase activity"/>
    <property type="evidence" value="ECO:0007669"/>
    <property type="project" value="UniProtKB-KW"/>
</dbReference>
<protein>
    <recommendedName>
        <fullName evidence="3">Probable tRNA pseudouridine synthase B</fullName>
        <ecNumber evidence="3">5.4.99.25</ecNumber>
    </recommendedName>
    <alternativeName>
        <fullName evidence="3">tRNA pseudouridine(55) synthase</fullName>
        <shortName evidence="3">Psi55 synthase</shortName>
    </alternativeName>
    <alternativeName>
        <fullName evidence="3">tRNA pseudouridylate synthase</fullName>
    </alternativeName>
    <alternativeName>
        <fullName evidence="3">tRNA-uridine isomerase</fullName>
    </alternativeName>
</protein>
<evidence type="ECO:0000256" key="2">
    <source>
        <dbReference type="ARBA" id="ARBA00023235"/>
    </source>
</evidence>
<dbReference type="SMART" id="SM00359">
    <property type="entry name" value="PUA"/>
    <property type="match status" value="1"/>
</dbReference>
<dbReference type="Gene3D" id="3.30.2350.10">
    <property type="entry name" value="Pseudouridine synthase"/>
    <property type="match status" value="1"/>
</dbReference>
<dbReference type="PANTHER" id="PTHR23127:SF0">
    <property type="entry name" value="H_ACA RIBONUCLEOPROTEIN COMPLEX SUBUNIT DKC1"/>
    <property type="match status" value="1"/>
</dbReference>
<evidence type="ECO:0000313" key="8">
    <source>
        <dbReference type="Proteomes" id="UP001220010"/>
    </source>
</evidence>
<feature type="region of interest" description="Disordered" evidence="4">
    <location>
        <begin position="1"/>
        <end position="31"/>
    </location>
</feature>
<proteinExistence type="inferred from homology"/>
<dbReference type="Pfam" id="PF08068">
    <property type="entry name" value="DKCLD"/>
    <property type="match status" value="1"/>
</dbReference>
<feature type="domain" description="Dyskerin-like" evidence="6">
    <location>
        <begin position="1"/>
        <end position="57"/>
    </location>
</feature>
<feature type="active site" description="Nucleophile" evidence="3">
    <location>
        <position position="76"/>
    </location>
</feature>
<keyword evidence="1 3" id="KW-0819">tRNA processing</keyword>
<evidence type="ECO:0000259" key="5">
    <source>
        <dbReference type="SMART" id="SM00359"/>
    </source>
</evidence>
<dbReference type="SUPFAM" id="SSF55120">
    <property type="entry name" value="Pseudouridine synthase"/>
    <property type="match status" value="1"/>
</dbReference>
<name>A0ABT5X878_9EURY</name>
<dbReference type="Gene3D" id="2.30.130.10">
    <property type="entry name" value="PUA domain"/>
    <property type="match status" value="1"/>
</dbReference>
<dbReference type="Pfam" id="PF01472">
    <property type="entry name" value="PUA"/>
    <property type="match status" value="1"/>
</dbReference>
<dbReference type="InterPro" id="IPR002501">
    <property type="entry name" value="PsdUridine_synth_N"/>
</dbReference>
<dbReference type="NCBIfam" id="NF003280">
    <property type="entry name" value="PRK04270.1"/>
    <property type="match status" value="1"/>
</dbReference>
<dbReference type="InterPro" id="IPR020103">
    <property type="entry name" value="PsdUridine_synth_cat_dom_sf"/>
</dbReference>
<feature type="domain" description="PUA" evidence="5">
    <location>
        <begin position="245"/>
        <end position="319"/>
    </location>
</feature>
<reference evidence="7 8" key="1">
    <citation type="submission" date="2023-03" db="EMBL/GenBank/DDBJ databases">
        <title>WGS of Methanotrichaceae archaeon Mx.</title>
        <authorList>
            <person name="Sorokin D.Y."/>
            <person name="Merkel A.Y."/>
        </authorList>
    </citation>
    <scope>NUCLEOTIDE SEQUENCE [LARGE SCALE GENOMIC DNA]</scope>
    <source>
        <strain evidence="7 8">Mx</strain>
    </source>
</reference>
<dbReference type="InterPro" id="IPR004521">
    <property type="entry name" value="Uncharacterised_CHP00451"/>
</dbReference>
<evidence type="ECO:0000256" key="4">
    <source>
        <dbReference type="SAM" id="MobiDB-lite"/>
    </source>
</evidence>
<dbReference type="EC" id="5.4.99.25" evidence="3"/>
<comment type="catalytic activity">
    <reaction evidence="3">
        <text>uridine(55) in tRNA = pseudouridine(55) in tRNA</text>
        <dbReference type="Rhea" id="RHEA:42532"/>
        <dbReference type="Rhea" id="RHEA-COMP:10101"/>
        <dbReference type="Rhea" id="RHEA-COMP:10102"/>
        <dbReference type="ChEBI" id="CHEBI:65314"/>
        <dbReference type="ChEBI" id="CHEBI:65315"/>
        <dbReference type="EC" id="5.4.99.25"/>
    </reaction>
</comment>
<dbReference type="InterPro" id="IPR026326">
    <property type="entry name" value="TruB_arch"/>
</dbReference>
<dbReference type="CDD" id="cd21148">
    <property type="entry name" value="PUA_Cbf5"/>
    <property type="match status" value="1"/>
</dbReference>
<evidence type="ECO:0000259" key="6">
    <source>
        <dbReference type="SMART" id="SM01136"/>
    </source>
</evidence>
<dbReference type="Pfam" id="PF01509">
    <property type="entry name" value="TruB_N"/>
    <property type="match status" value="1"/>
</dbReference>
<dbReference type="InterPro" id="IPR002478">
    <property type="entry name" value="PUA"/>
</dbReference>
<keyword evidence="8" id="KW-1185">Reference proteome</keyword>
<dbReference type="CDD" id="cd02572">
    <property type="entry name" value="PseudoU_synth_hDyskerin"/>
    <property type="match status" value="1"/>
</dbReference>
<evidence type="ECO:0000256" key="3">
    <source>
        <dbReference type="HAMAP-Rule" id="MF_01081"/>
    </source>
</evidence>
<evidence type="ECO:0000313" key="7">
    <source>
        <dbReference type="EMBL" id="MDF0590911.1"/>
    </source>
</evidence>
<dbReference type="HAMAP" id="MF_01081">
    <property type="entry name" value="TruB_arch"/>
    <property type="match status" value="1"/>
</dbReference>
<organism evidence="7 8">
    <name type="scientific">Candidatus Methanocrinis natronophilus</name>
    <dbReference type="NCBI Taxonomy" id="3033396"/>
    <lineage>
        <taxon>Archaea</taxon>
        <taxon>Methanobacteriati</taxon>
        <taxon>Methanobacteriota</taxon>
        <taxon>Stenosarchaea group</taxon>
        <taxon>Methanomicrobia</taxon>
        <taxon>Methanotrichales</taxon>
        <taxon>Methanotrichaceae</taxon>
        <taxon>Methanocrinis</taxon>
    </lineage>
</organism>
<dbReference type="PROSITE" id="PS50890">
    <property type="entry name" value="PUA"/>
    <property type="match status" value="1"/>
</dbReference>